<sequence>MKNLLLAVLFLFYSSQCFSQEKKLDTIVKLNGETLVVSVSAVNEKDIAFVYPNESVTNVISKNQVKEVQFGSGRIQKFSEKVIVKSELDWEKVQITTLESDVVGLVRKGEVKAKAAGGSTLSNQKNIDEKATMKLKKEAAALGAHIILIQSQKTETGGWSGAGGMGTVPKSLKQGVAYAYE</sequence>
<evidence type="ECO:0000313" key="2">
    <source>
        <dbReference type="EMBL" id="MFD2246651.1"/>
    </source>
</evidence>
<name>A0ABW5CW50_9BACT</name>
<accession>A0ABW5CW50</accession>
<dbReference type="EMBL" id="JBHUIM010000001">
    <property type="protein sequence ID" value="MFD2246651.1"/>
    <property type="molecule type" value="Genomic_DNA"/>
</dbReference>
<keyword evidence="1" id="KW-0732">Signal</keyword>
<gene>
    <name evidence="2" type="ORF">ACFSKP_10330</name>
</gene>
<proteinExistence type="predicted"/>
<reference evidence="3" key="1">
    <citation type="journal article" date="2019" name="Int. J. Syst. Evol. Microbiol.">
        <title>The Global Catalogue of Microorganisms (GCM) 10K type strain sequencing project: providing services to taxonomists for standard genome sequencing and annotation.</title>
        <authorList>
            <consortium name="The Broad Institute Genomics Platform"/>
            <consortium name="The Broad Institute Genome Sequencing Center for Infectious Disease"/>
            <person name="Wu L."/>
            <person name="Ma J."/>
        </authorList>
    </citation>
    <scope>NUCLEOTIDE SEQUENCE [LARGE SCALE GENOMIC DNA]</scope>
    <source>
        <strain evidence="3">CGMCC 4.1782</strain>
    </source>
</reference>
<dbReference type="Proteomes" id="UP001597374">
    <property type="component" value="Unassembled WGS sequence"/>
</dbReference>
<evidence type="ECO:0000313" key="3">
    <source>
        <dbReference type="Proteomes" id="UP001597374"/>
    </source>
</evidence>
<organism evidence="2 3">
    <name type="scientific">Pontibacter ruber</name>
    <dbReference type="NCBI Taxonomy" id="1343895"/>
    <lineage>
        <taxon>Bacteria</taxon>
        <taxon>Pseudomonadati</taxon>
        <taxon>Bacteroidota</taxon>
        <taxon>Cytophagia</taxon>
        <taxon>Cytophagales</taxon>
        <taxon>Hymenobacteraceae</taxon>
        <taxon>Pontibacter</taxon>
    </lineage>
</organism>
<feature type="chain" id="PRO_5046480046" evidence="1">
    <location>
        <begin position="20"/>
        <end position="181"/>
    </location>
</feature>
<feature type="signal peptide" evidence="1">
    <location>
        <begin position="1"/>
        <end position="19"/>
    </location>
</feature>
<keyword evidence="3" id="KW-1185">Reference proteome</keyword>
<evidence type="ECO:0000256" key="1">
    <source>
        <dbReference type="SAM" id="SignalP"/>
    </source>
</evidence>
<protein>
    <submittedName>
        <fullName evidence="2">Uncharacterized protein</fullName>
    </submittedName>
</protein>
<dbReference type="RefSeq" id="WP_250428431.1">
    <property type="nucleotide sequence ID" value="NZ_JALPRR010000001.1"/>
</dbReference>
<comment type="caution">
    <text evidence="2">The sequence shown here is derived from an EMBL/GenBank/DDBJ whole genome shotgun (WGS) entry which is preliminary data.</text>
</comment>